<keyword evidence="2" id="KW-1003">Cell membrane</keyword>
<organism evidence="9 10">
    <name type="scientific">Pedobacter frigoris</name>
    <dbReference type="NCBI Taxonomy" id="2571272"/>
    <lineage>
        <taxon>Bacteria</taxon>
        <taxon>Pseudomonadati</taxon>
        <taxon>Bacteroidota</taxon>
        <taxon>Sphingobacteriia</taxon>
        <taxon>Sphingobacteriales</taxon>
        <taxon>Sphingobacteriaceae</taxon>
        <taxon>Pedobacter</taxon>
    </lineage>
</organism>
<dbReference type="GO" id="GO:0009103">
    <property type="term" value="P:lipopolysaccharide biosynthetic process"/>
    <property type="evidence" value="ECO:0007669"/>
    <property type="project" value="TreeGrafter"/>
</dbReference>
<keyword evidence="4 8" id="KW-0812">Transmembrane</keyword>
<feature type="binding site" evidence="7">
    <location>
        <position position="213"/>
    </location>
    <ligand>
        <name>Mg(2+)</name>
        <dbReference type="ChEBI" id="CHEBI:18420"/>
    </ligand>
</feature>
<dbReference type="InterPro" id="IPR000715">
    <property type="entry name" value="Glycosyl_transferase_4"/>
</dbReference>
<accession>A0A4U1CRY6</accession>
<feature type="transmembrane region" description="Helical" evidence="8">
    <location>
        <begin position="43"/>
        <end position="66"/>
    </location>
</feature>
<keyword evidence="7" id="KW-0479">Metal-binding</keyword>
<feature type="transmembrane region" description="Helical" evidence="8">
    <location>
        <begin position="132"/>
        <end position="155"/>
    </location>
</feature>
<comment type="caution">
    <text evidence="9">The sequence shown here is derived from an EMBL/GenBank/DDBJ whole genome shotgun (WGS) entry which is preliminary data.</text>
</comment>
<dbReference type="Pfam" id="PF00953">
    <property type="entry name" value="Glycos_transf_4"/>
    <property type="match status" value="1"/>
</dbReference>
<evidence type="ECO:0000313" key="9">
    <source>
        <dbReference type="EMBL" id="TKC08649.1"/>
    </source>
</evidence>
<evidence type="ECO:0000256" key="5">
    <source>
        <dbReference type="ARBA" id="ARBA00022989"/>
    </source>
</evidence>
<dbReference type="PANTHER" id="PTHR22926">
    <property type="entry name" value="PHOSPHO-N-ACETYLMURAMOYL-PENTAPEPTIDE-TRANSFERASE"/>
    <property type="match status" value="1"/>
</dbReference>
<dbReference type="Proteomes" id="UP000307244">
    <property type="component" value="Unassembled WGS sequence"/>
</dbReference>
<dbReference type="InterPro" id="IPR018480">
    <property type="entry name" value="PNAcMuramoyl-5peptid_Trfase_CS"/>
</dbReference>
<keyword evidence="6 8" id="KW-0472">Membrane</keyword>
<dbReference type="GO" id="GO:0071555">
    <property type="term" value="P:cell wall organization"/>
    <property type="evidence" value="ECO:0007669"/>
    <property type="project" value="TreeGrafter"/>
</dbReference>
<dbReference type="GO" id="GO:0005886">
    <property type="term" value="C:plasma membrane"/>
    <property type="evidence" value="ECO:0007669"/>
    <property type="project" value="UniProtKB-SubCell"/>
</dbReference>
<dbReference type="AlphaFoldDB" id="A0A4U1CRY6"/>
<keyword evidence="7" id="KW-0460">Magnesium</keyword>
<dbReference type="OrthoDB" id="9783652at2"/>
<keyword evidence="5 8" id="KW-1133">Transmembrane helix</keyword>
<feature type="binding site" evidence="7">
    <location>
        <position position="153"/>
    </location>
    <ligand>
        <name>Mg(2+)</name>
        <dbReference type="ChEBI" id="CHEBI:18420"/>
    </ligand>
</feature>
<feature type="transmembrane region" description="Helical" evidence="8">
    <location>
        <begin position="73"/>
        <end position="90"/>
    </location>
</feature>
<dbReference type="PANTHER" id="PTHR22926:SF3">
    <property type="entry name" value="UNDECAPRENYL-PHOSPHATE ALPHA-N-ACETYLGLUCOSAMINYL 1-PHOSPHATE TRANSFERASE"/>
    <property type="match status" value="1"/>
</dbReference>
<comment type="cofactor">
    <cofactor evidence="7">
        <name>Mg(2+)</name>
        <dbReference type="ChEBI" id="CHEBI:18420"/>
    </cofactor>
</comment>
<proteinExistence type="predicted"/>
<dbReference type="GO" id="GO:0046872">
    <property type="term" value="F:metal ion binding"/>
    <property type="evidence" value="ECO:0007669"/>
    <property type="project" value="UniProtKB-KW"/>
</dbReference>
<dbReference type="PROSITE" id="PS01348">
    <property type="entry name" value="MRAY_2"/>
    <property type="match status" value="1"/>
</dbReference>
<dbReference type="EMBL" id="SWBQ01000001">
    <property type="protein sequence ID" value="TKC08649.1"/>
    <property type="molecule type" value="Genomic_DNA"/>
</dbReference>
<evidence type="ECO:0000256" key="1">
    <source>
        <dbReference type="ARBA" id="ARBA00004651"/>
    </source>
</evidence>
<name>A0A4U1CRY6_9SPHI</name>
<evidence type="ECO:0000313" key="10">
    <source>
        <dbReference type="Proteomes" id="UP000307244"/>
    </source>
</evidence>
<evidence type="ECO:0000256" key="2">
    <source>
        <dbReference type="ARBA" id="ARBA00022475"/>
    </source>
</evidence>
<dbReference type="GO" id="GO:0044038">
    <property type="term" value="P:cell wall macromolecule biosynthetic process"/>
    <property type="evidence" value="ECO:0007669"/>
    <property type="project" value="TreeGrafter"/>
</dbReference>
<evidence type="ECO:0000256" key="3">
    <source>
        <dbReference type="ARBA" id="ARBA00022679"/>
    </source>
</evidence>
<comment type="subcellular location">
    <subcellularLocation>
        <location evidence="1">Cell membrane</location>
        <topology evidence="1">Multi-pass membrane protein</topology>
    </subcellularLocation>
</comment>
<evidence type="ECO:0000256" key="6">
    <source>
        <dbReference type="ARBA" id="ARBA00023136"/>
    </source>
</evidence>
<evidence type="ECO:0000256" key="4">
    <source>
        <dbReference type="ARBA" id="ARBA00022692"/>
    </source>
</evidence>
<evidence type="ECO:0000256" key="7">
    <source>
        <dbReference type="PIRSR" id="PIRSR600715-1"/>
    </source>
</evidence>
<feature type="transmembrane region" description="Helical" evidence="8">
    <location>
        <begin position="324"/>
        <end position="341"/>
    </location>
</feature>
<evidence type="ECO:0000256" key="8">
    <source>
        <dbReference type="SAM" id="Phobius"/>
    </source>
</evidence>
<feature type="transmembrane region" description="Helical" evidence="8">
    <location>
        <begin position="290"/>
        <end position="318"/>
    </location>
</feature>
<dbReference type="GO" id="GO:0016780">
    <property type="term" value="F:phosphotransferase activity, for other substituted phosphate groups"/>
    <property type="evidence" value="ECO:0007669"/>
    <property type="project" value="InterPro"/>
</dbReference>
<reference evidence="9 10" key="1">
    <citation type="submission" date="2019-04" db="EMBL/GenBank/DDBJ databases">
        <title>Pedobacter sp. RP-3-15 sp. nov., isolated from Arctic soil.</title>
        <authorList>
            <person name="Dahal R.H."/>
            <person name="Kim D.-U."/>
        </authorList>
    </citation>
    <scope>NUCLEOTIDE SEQUENCE [LARGE SCALE GENOMIC DNA]</scope>
    <source>
        <strain evidence="9 10">RP-3-15</strain>
    </source>
</reference>
<keyword evidence="10" id="KW-1185">Reference proteome</keyword>
<dbReference type="CDD" id="cd06853">
    <property type="entry name" value="GT_WecA_like"/>
    <property type="match status" value="1"/>
</dbReference>
<keyword evidence="3 9" id="KW-0808">Transferase</keyword>
<sequence length="351" mass="38326">MCDLFGVFCISFILTVIKIPIIIDYCDWFELYDDLEFHRKCHGLGTSRLGGVAIFSAFMLSMLLLLNIQNDEVVALLISTGVVFFIGLKDDILGGVLPVEKVQVQFLAAVVLVFIGDYKITSMYGLFGIYELSELSAAVLSIGTVVFVVNAFNFIDGVDGLAGTIGFIVNISFGILFLKLGNTTMALVSFGITGAIAGFLRYNFVSGTVFMGDGGSMLIGLISISSALRFLTLNGQNVLDADIADLSPAIALAILIVPVFDGIRVILLRLSRGKSPFAGDKNHIHHKLKFLGFSDVSIVLILACFNVWILILAFSLSFLNITELIGVLFCVCIIFNIWITYKKRKKKLIPM</sequence>
<feature type="transmembrane region" description="Helical" evidence="8">
    <location>
        <begin position="249"/>
        <end position="270"/>
    </location>
</feature>
<feature type="transmembrane region" description="Helical" evidence="8">
    <location>
        <begin position="5"/>
        <end position="23"/>
    </location>
</feature>
<feature type="transmembrane region" description="Helical" evidence="8">
    <location>
        <begin position="161"/>
        <end position="178"/>
    </location>
</feature>
<protein>
    <submittedName>
        <fullName evidence="9">Undecaprenyl/decaprenyl-phosphate alpha-N-acetylglucosaminyl 1-phosphate transferase</fullName>
    </submittedName>
</protein>
<gene>
    <name evidence="9" type="ORF">FA047_00680</name>
</gene>
<feature type="transmembrane region" description="Helical" evidence="8">
    <location>
        <begin position="102"/>
        <end position="120"/>
    </location>
</feature>